<comment type="similarity">
    <text evidence="2 8">Belongs to the universal ribosomal protein uS3 family.</text>
</comment>
<dbReference type="GO" id="GO:0003735">
    <property type="term" value="F:structural constituent of ribosome"/>
    <property type="evidence" value="ECO:0007669"/>
    <property type="project" value="InterPro"/>
</dbReference>
<sequence length="480" mass="56535">MGQKVNPISLRLQSTNRHFDSCWYSNYFYKNLLTREIFLQRYLDNFLKLLKLPTGRYSIQHLQKKTQIFNFFCYPGSTRDWRSKVFGLKTNSFKKTKYFFKDKFKRKQKKPTKMISFYRTLNQLTLYKFQKKITSFQNFQLWSRLSQKSQMKAKTIPLVLNQEHSIKNFLNFFDKNSVVSHSFGDSDFKKLQFSKSLQHTHKEIVAASFFFEKKQKHSSTKPLKLRLLEKNNNSIHQSTGTQATQFFEKGDGLFHEFGKNHQDLIFFENLLVYKTLKYNLKQSQDRSFLDKEKTNSLVLGSSLLETFLLKKGIQQKSKLTPIINLQTTQNLWSRSIPSCSFSNIKSLSENLNSKNYLESRLTHFYQLEIGFMPFKVTNDWQHAQYLADEIVFFLQKRVPFRRLKNKLLKELSKLPQIRGVRITCSGRVGGKSKKAQRAKTECIKYGQTSLQVFSSKIDFSQKTALTSFGSVGVKVWICYN</sequence>
<keyword evidence="4 10" id="KW-0496">Mitochondrion</keyword>
<protein>
    <recommendedName>
        <fullName evidence="6">Small ribosomal subunit protein uS3m</fullName>
    </recommendedName>
    <alternativeName>
        <fullName evidence="7">Ribosomal protein S3, mitochondrial</fullName>
    </alternativeName>
</protein>
<dbReference type="PROSITE" id="PS00548">
    <property type="entry name" value="RIBOSOMAL_S3"/>
    <property type="match status" value="1"/>
</dbReference>
<evidence type="ECO:0000256" key="3">
    <source>
        <dbReference type="ARBA" id="ARBA00022980"/>
    </source>
</evidence>
<dbReference type="GO" id="GO:0006412">
    <property type="term" value="P:translation"/>
    <property type="evidence" value="ECO:0007669"/>
    <property type="project" value="InterPro"/>
</dbReference>
<evidence type="ECO:0000256" key="2">
    <source>
        <dbReference type="ARBA" id="ARBA00010761"/>
    </source>
</evidence>
<dbReference type="SUPFAM" id="SSF54814">
    <property type="entry name" value="Prokaryotic type KH domain (KH-domain type II)"/>
    <property type="match status" value="1"/>
</dbReference>
<dbReference type="GeneID" id="42903470"/>
<evidence type="ECO:0000256" key="6">
    <source>
        <dbReference type="ARBA" id="ARBA00035157"/>
    </source>
</evidence>
<evidence type="ECO:0000256" key="5">
    <source>
        <dbReference type="ARBA" id="ARBA00023274"/>
    </source>
</evidence>
<evidence type="ECO:0000256" key="8">
    <source>
        <dbReference type="RuleBase" id="RU003624"/>
    </source>
</evidence>
<dbReference type="GO" id="GO:0003723">
    <property type="term" value="F:RNA binding"/>
    <property type="evidence" value="ECO:0007669"/>
    <property type="project" value="InterPro"/>
</dbReference>
<dbReference type="GO" id="GO:0005840">
    <property type="term" value="C:ribosome"/>
    <property type="evidence" value="ECO:0007669"/>
    <property type="project" value="UniProtKB-KW"/>
</dbReference>
<evidence type="ECO:0000256" key="4">
    <source>
        <dbReference type="ARBA" id="ARBA00023128"/>
    </source>
</evidence>
<dbReference type="Gene3D" id="3.30.1140.32">
    <property type="entry name" value="Ribosomal protein S3, C-terminal domain"/>
    <property type="match status" value="1"/>
</dbReference>
<evidence type="ECO:0000256" key="1">
    <source>
        <dbReference type="ARBA" id="ARBA00004173"/>
    </source>
</evidence>
<dbReference type="InterPro" id="IPR018280">
    <property type="entry name" value="Ribosomal_uS3_CS"/>
</dbReference>
<reference evidence="10" key="1">
    <citation type="submission" date="2019-05" db="EMBL/GenBank/DDBJ databases">
        <title>Chlorella vulgaris NJ-7 complete mitochondrial genome.</title>
        <authorList>
            <person name="Wang Y."/>
            <person name="Xu X."/>
        </authorList>
    </citation>
    <scope>NUCLEOTIDE SEQUENCE</scope>
    <source>
        <strain evidence="10">NJ-7</strain>
    </source>
</reference>
<dbReference type="InterPro" id="IPR036419">
    <property type="entry name" value="Ribosomal_S3_C_sf"/>
</dbReference>
<dbReference type="SUPFAM" id="SSF54821">
    <property type="entry name" value="Ribosomal protein S3 C-terminal domain"/>
    <property type="match status" value="1"/>
</dbReference>
<comment type="subcellular location">
    <subcellularLocation>
        <location evidence="1">Mitochondrion</location>
    </subcellularLocation>
</comment>
<evidence type="ECO:0000259" key="9">
    <source>
        <dbReference type="Pfam" id="PF00189"/>
    </source>
</evidence>
<name>A0A650ANS3_CHLVU</name>
<dbReference type="PANTHER" id="PTHR35928">
    <property type="entry name" value="RIBOSOMAL PROTEIN S3, MITOCHONDRIAL"/>
    <property type="match status" value="1"/>
</dbReference>
<keyword evidence="5 8" id="KW-0687">Ribonucleoprotein</keyword>
<gene>
    <name evidence="10" type="primary">rps3</name>
</gene>
<feature type="domain" description="Small ribosomal subunit protein uS3 C-terminal" evidence="9">
    <location>
        <begin position="393"/>
        <end position="477"/>
    </location>
</feature>
<geneLocation type="mitochondrion" evidence="10"/>
<dbReference type="GO" id="GO:1990904">
    <property type="term" value="C:ribonucleoprotein complex"/>
    <property type="evidence" value="ECO:0007669"/>
    <property type="project" value="UniProtKB-KW"/>
</dbReference>
<dbReference type="EMBL" id="MK948101">
    <property type="protein sequence ID" value="QGN75021.1"/>
    <property type="molecule type" value="Genomic_DNA"/>
</dbReference>
<dbReference type="GO" id="GO:0005739">
    <property type="term" value="C:mitochondrion"/>
    <property type="evidence" value="ECO:0007669"/>
    <property type="project" value="UniProtKB-SubCell"/>
</dbReference>
<dbReference type="InterPro" id="IPR044954">
    <property type="entry name" value="Ribosomal_uS3m_plant"/>
</dbReference>
<organism evidence="10">
    <name type="scientific">Chlorella vulgaris</name>
    <name type="common">Green alga</name>
    <dbReference type="NCBI Taxonomy" id="3077"/>
    <lineage>
        <taxon>Eukaryota</taxon>
        <taxon>Viridiplantae</taxon>
        <taxon>Chlorophyta</taxon>
        <taxon>core chlorophytes</taxon>
        <taxon>Trebouxiophyceae</taxon>
        <taxon>Chlorellales</taxon>
        <taxon>Chlorellaceae</taxon>
        <taxon>Chlorella clade</taxon>
        <taxon>Chlorella</taxon>
    </lineage>
</organism>
<dbReference type="RefSeq" id="YP_009720832.1">
    <property type="nucleotide sequence ID" value="NC_045362.1"/>
</dbReference>
<dbReference type="InterPro" id="IPR009019">
    <property type="entry name" value="KH_sf_prok-type"/>
</dbReference>
<evidence type="ECO:0000256" key="7">
    <source>
        <dbReference type="ARBA" id="ARBA00035414"/>
    </source>
</evidence>
<dbReference type="InterPro" id="IPR001351">
    <property type="entry name" value="Ribosomal_uS3_C"/>
</dbReference>
<keyword evidence="3 8" id="KW-0689">Ribosomal protein</keyword>
<proteinExistence type="inferred from homology"/>
<dbReference type="PANTHER" id="PTHR35928:SF2">
    <property type="entry name" value="SMALL RIBOSOMAL SUBUNIT PROTEIN US3M"/>
    <property type="match status" value="1"/>
</dbReference>
<dbReference type="AlphaFoldDB" id="A0A650ANS3"/>
<evidence type="ECO:0000313" key="10">
    <source>
        <dbReference type="EMBL" id="QGN75021.1"/>
    </source>
</evidence>
<accession>A0A650ANS3</accession>
<dbReference type="Pfam" id="PF00189">
    <property type="entry name" value="Ribosomal_S3_C"/>
    <property type="match status" value="1"/>
</dbReference>